<feature type="region of interest" description="Disordered" evidence="1">
    <location>
        <begin position="249"/>
        <end position="335"/>
    </location>
</feature>
<feature type="compositionally biased region" description="Acidic residues" evidence="1">
    <location>
        <begin position="277"/>
        <end position="289"/>
    </location>
</feature>
<reference evidence="3" key="1">
    <citation type="submission" date="2021-01" db="EMBL/GenBank/DDBJ databases">
        <authorList>
            <person name="Corre E."/>
            <person name="Pelletier E."/>
            <person name="Niang G."/>
            <person name="Scheremetjew M."/>
            <person name="Finn R."/>
            <person name="Kale V."/>
            <person name="Holt S."/>
            <person name="Cochrane G."/>
            <person name="Meng A."/>
            <person name="Brown T."/>
            <person name="Cohen L."/>
        </authorList>
    </citation>
    <scope>NUCLEOTIDE SEQUENCE</scope>
    <source>
        <strain evidence="3">BC52</strain>
    </source>
</reference>
<feature type="region of interest" description="Disordered" evidence="1">
    <location>
        <begin position="212"/>
        <end position="236"/>
    </location>
</feature>
<protein>
    <recommendedName>
        <fullName evidence="2">Sas10 C-terminal domain-containing protein</fullName>
    </recommendedName>
</protein>
<proteinExistence type="predicted"/>
<feature type="domain" description="Sas10 C-terminal" evidence="2">
    <location>
        <begin position="121"/>
        <end position="187"/>
    </location>
</feature>
<accession>A0A7S2QTS0</accession>
<dbReference type="Pfam" id="PF09368">
    <property type="entry name" value="Sas10"/>
    <property type="match status" value="1"/>
</dbReference>
<dbReference type="InterPro" id="IPR018972">
    <property type="entry name" value="Sas10_C_dom"/>
</dbReference>
<dbReference type="EMBL" id="HBHC01002085">
    <property type="protein sequence ID" value="CAD9651714.1"/>
    <property type="molecule type" value="Transcribed_RNA"/>
</dbReference>
<feature type="compositionally biased region" description="Basic and acidic residues" evidence="1">
    <location>
        <begin position="222"/>
        <end position="232"/>
    </location>
</feature>
<feature type="compositionally biased region" description="Basic and acidic residues" evidence="1">
    <location>
        <begin position="290"/>
        <end position="302"/>
    </location>
</feature>
<evidence type="ECO:0000259" key="2">
    <source>
        <dbReference type="Pfam" id="PF09368"/>
    </source>
</evidence>
<feature type="compositionally biased region" description="Basic and acidic residues" evidence="1">
    <location>
        <begin position="249"/>
        <end position="260"/>
    </location>
</feature>
<evidence type="ECO:0000256" key="1">
    <source>
        <dbReference type="SAM" id="MobiDB-lite"/>
    </source>
</evidence>
<feature type="compositionally biased region" description="Polar residues" evidence="1">
    <location>
        <begin position="324"/>
        <end position="335"/>
    </location>
</feature>
<sequence length="335" mass="37065">MKVVAMVIAVSLLVANLSFFLAAAVLSVAPLPLPCGSGSNAVVCLAATFGTAAMNGNSGLRRACRTIRVQGEISNSVRSTTIAGKSSSTRCKVWMFSLRGGGRPNSRFTVASRPGEEKEPYELVRKRGYVKSRPKKYRNPRKHYRLKYAALAIKERTSGPPVFKGKPQVYEGEKTGIKATKVSSIKFDPKMYRTEFNMPRFRDVRLPRIERNGNLEKNPYAGEHDTITKSTDDDQACESGENFLEIKDSELESDTKEQKLKQNQGRELPISANDPGDAADVDACIEEEDPQARDGLQDHTTEGIEDEDDELSFLNDVTSHDSISDDPTNRQSQLK</sequence>
<organism evidence="3">
    <name type="scientific">Norrisiella sphaerica</name>
    <dbReference type="NCBI Taxonomy" id="552664"/>
    <lineage>
        <taxon>Eukaryota</taxon>
        <taxon>Sar</taxon>
        <taxon>Rhizaria</taxon>
        <taxon>Cercozoa</taxon>
        <taxon>Chlorarachniophyceae</taxon>
        <taxon>Norrisiella</taxon>
    </lineage>
</organism>
<gene>
    <name evidence="3" type="ORF">NSPH01132_LOCUS1254</name>
</gene>
<dbReference type="AlphaFoldDB" id="A0A7S2QTS0"/>
<name>A0A7S2QTS0_9EUKA</name>
<evidence type="ECO:0000313" key="3">
    <source>
        <dbReference type="EMBL" id="CAD9651714.1"/>
    </source>
</evidence>